<dbReference type="AlphaFoldDB" id="A0A7I7L2Z4"/>
<protein>
    <recommendedName>
        <fullName evidence="2">SHOCT domain-containing protein</fullName>
    </recommendedName>
</protein>
<reference evidence="3 4" key="1">
    <citation type="journal article" date="2019" name="Emerg. Microbes Infect.">
        <title>Comprehensive subspecies identification of 175 nontuberculous mycobacteria species based on 7547 genomic profiles.</title>
        <authorList>
            <person name="Matsumoto Y."/>
            <person name="Kinjo T."/>
            <person name="Motooka D."/>
            <person name="Nabeya D."/>
            <person name="Jung N."/>
            <person name="Uechi K."/>
            <person name="Horii T."/>
            <person name="Iida T."/>
            <person name="Fujita J."/>
            <person name="Nakamura S."/>
        </authorList>
    </citation>
    <scope>NUCLEOTIDE SEQUENCE [LARGE SCALE GENOMIC DNA]</scope>
    <source>
        <strain evidence="3 4">JCM 12404</strain>
    </source>
</reference>
<sequence length="92" mass="10185">MPSFREKLKAKGHWIGDDGSRHWNATQAGLEVLANGEVTQRIHDQTTASAPHAPRPQASAGERLQELETLRASGVITDAEYTAKRQRIIEEP</sequence>
<dbReference type="InterPro" id="IPR018649">
    <property type="entry name" value="SHOCT"/>
</dbReference>
<evidence type="ECO:0000313" key="4">
    <source>
        <dbReference type="Proteomes" id="UP000465866"/>
    </source>
</evidence>
<dbReference type="KEGG" id="mcoo:MCOO_43210"/>
<accession>A0A7I7L2Z4</accession>
<evidence type="ECO:0000256" key="1">
    <source>
        <dbReference type="SAM" id="MobiDB-lite"/>
    </source>
</evidence>
<dbReference type="Pfam" id="PF09851">
    <property type="entry name" value="SHOCT"/>
    <property type="match status" value="1"/>
</dbReference>
<keyword evidence="4" id="KW-1185">Reference proteome</keyword>
<proteinExistence type="predicted"/>
<evidence type="ECO:0000313" key="3">
    <source>
        <dbReference type="EMBL" id="BBX48306.1"/>
    </source>
</evidence>
<gene>
    <name evidence="3" type="ORF">MCOO_43210</name>
</gene>
<evidence type="ECO:0000259" key="2">
    <source>
        <dbReference type="Pfam" id="PF09851"/>
    </source>
</evidence>
<dbReference type="Proteomes" id="UP000465866">
    <property type="component" value="Chromosome"/>
</dbReference>
<dbReference type="EMBL" id="AP022569">
    <property type="protein sequence ID" value="BBX48306.1"/>
    <property type="molecule type" value="Genomic_DNA"/>
</dbReference>
<feature type="region of interest" description="Disordered" evidence="1">
    <location>
        <begin position="1"/>
        <end position="20"/>
    </location>
</feature>
<organism evidence="3 4">
    <name type="scientific">Mycobacterium cookii</name>
    <dbReference type="NCBI Taxonomy" id="1775"/>
    <lineage>
        <taxon>Bacteria</taxon>
        <taxon>Bacillati</taxon>
        <taxon>Actinomycetota</taxon>
        <taxon>Actinomycetes</taxon>
        <taxon>Mycobacteriales</taxon>
        <taxon>Mycobacteriaceae</taxon>
        <taxon>Mycobacterium</taxon>
    </lineage>
</organism>
<feature type="domain" description="SHOCT" evidence="2">
    <location>
        <begin position="62"/>
        <end position="88"/>
    </location>
</feature>
<dbReference type="RefSeq" id="WP_372512926.1">
    <property type="nucleotide sequence ID" value="NZ_AP022569.1"/>
</dbReference>
<name>A0A7I7L2Z4_9MYCO</name>